<comment type="caution">
    <text evidence="1">The sequence shown here is derived from an EMBL/GenBank/DDBJ whole genome shotgun (WGS) entry which is preliminary data.</text>
</comment>
<protein>
    <submittedName>
        <fullName evidence="1">Uncharacterized protein</fullName>
    </submittedName>
</protein>
<gene>
    <name evidence="1" type="ORF">EZS28_011340</name>
</gene>
<dbReference type="EMBL" id="SNRW01002331">
    <property type="protein sequence ID" value="KAA6393131.1"/>
    <property type="molecule type" value="Genomic_DNA"/>
</dbReference>
<dbReference type="AlphaFoldDB" id="A0A5J4WDW4"/>
<accession>A0A5J4WDW4</accession>
<proteinExistence type="predicted"/>
<sequence length="200" mass="23598">MAEKVHSKLVVHLMKPVLMRTGRKGREIKQCYLNTLLEQVTKEEMKLHQNSLSLEEMMTISLTLCMIFTVTRLTELFRAILLKETEKEVKLKTIILKKLWKIIEFKIKKTLDQRIYPVRQWKAWFKNRDKDLIPTTGYLWNTSRLYGTNSQDSLSKGICSLMQKIGIGRGFIIISVIYYHCKANQHWCKFNSGRQIHSSF</sequence>
<organism evidence="1 2">
    <name type="scientific">Streblomastix strix</name>
    <dbReference type="NCBI Taxonomy" id="222440"/>
    <lineage>
        <taxon>Eukaryota</taxon>
        <taxon>Metamonada</taxon>
        <taxon>Preaxostyla</taxon>
        <taxon>Oxymonadida</taxon>
        <taxon>Streblomastigidae</taxon>
        <taxon>Streblomastix</taxon>
    </lineage>
</organism>
<name>A0A5J4WDW4_9EUKA</name>
<dbReference type="Proteomes" id="UP000324800">
    <property type="component" value="Unassembled WGS sequence"/>
</dbReference>
<evidence type="ECO:0000313" key="2">
    <source>
        <dbReference type="Proteomes" id="UP000324800"/>
    </source>
</evidence>
<reference evidence="1 2" key="1">
    <citation type="submission" date="2019-03" db="EMBL/GenBank/DDBJ databases">
        <title>Single cell metagenomics reveals metabolic interactions within the superorganism composed of flagellate Streblomastix strix and complex community of Bacteroidetes bacteria on its surface.</title>
        <authorList>
            <person name="Treitli S.C."/>
            <person name="Kolisko M."/>
            <person name="Husnik F."/>
            <person name="Keeling P."/>
            <person name="Hampl V."/>
        </authorList>
    </citation>
    <scope>NUCLEOTIDE SEQUENCE [LARGE SCALE GENOMIC DNA]</scope>
    <source>
        <strain evidence="1">ST1C</strain>
    </source>
</reference>
<evidence type="ECO:0000313" key="1">
    <source>
        <dbReference type="EMBL" id="KAA6393131.1"/>
    </source>
</evidence>